<gene>
    <name evidence="1" type="primary">Acey_s0360.g3449</name>
    <name evidence="1" type="ORF">Y032_0360g3449</name>
</gene>
<evidence type="ECO:0000313" key="2">
    <source>
        <dbReference type="Proteomes" id="UP000024635"/>
    </source>
</evidence>
<dbReference type="Proteomes" id="UP000024635">
    <property type="component" value="Unassembled WGS sequence"/>
</dbReference>
<sequence>MTYAVGCLVLAHVTAKSLFDIIMMTRERDPQTRDERMGCFQALPPLDLCLTSSAALSFRIDGMSTTL</sequence>
<comment type="caution">
    <text evidence="1">The sequence shown here is derived from an EMBL/GenBank/DDBJ whole genome shotgun (WGS) entry which is preliminary data.</text>
</comment>
<proteinExistence type="predicted"/>
<accession>A0A016RWT2</accession>
<organism evidence="1 2">
    <name type="scientific">Ancylostoma ceylanicum</name>
    <dbReference type="NCBI Taxonomy" id="53326"/>
    <lineage>
        <taxon>Eukaryota</taxon>
        <taxon>Metazoa</taxon>
        <taxon>Ecdysozoa</taxon>
        <taxon>Nematoda</taxon>
        <taxon>Chromadorea</taxon>
        <taxon>Rhabditida</taxon>
        <taxon>Rhabditina</taxon>
        <taxon>Rhabditomorpha</taxon>
        <taxon>Strongyloidea</taxon>
        <taxon>Ancylostomatidae</taxon>
        <taxon>Ancylostomatinae</taxon>
        <taxon>Ancylostoma</taxon>
    </lineage>
</organism>
<protein>
    <submittedName>
        <fullName evidence="1">Uncharacterized protein</fullName>
    </submittedName>
</protein>
<reference evidence="2" key="1">
    <citation type="journal article" date="2015" name="Nat. Genet.">
        <title>The genome and transcriptome of the zoonotic hookworm Ancylostoma ceylanicum identify infection-specific gene families.</title>
        <authorList>
            <person name="Schwarz E.M."/>
            <person name="Hu Y."/>
            <person name="Antoshechkin I."/>
            <person name="Miller M.M."/>
            <person name="Sternberg P.W."/>
            <person name="Aroian R.V."/>
        </authorList>
    </citation>
    <scope>NUCLEOTIDE SEQUENCE</scope>
    <source>
        <strain evidence="2">HY135</strain>
    </source>
</reference>
<dbReference type="EMBL" id="JARK01001696">
    <property type="protein sequence ID" value="EYB82429.1"/>
    <property type="molecule type" value="Genomic_DNA"/>
</dbReference>
<name>A0A016RWT2_9BILA</name>
<dbReference type="AlphaFoldDB" id="A0A016RWT2"/>
<evidence type="ECO:0000313" key="1">
    <source>
        <dbReference type="EMBL" id="EYB82429.1"/>
    </source>
</evidence>
<keyword evidence="2" id="KW-1185">Reference proteome</keyword>